<keyword evidence="7" id="KW-1185">Reference proteome</keyword>
<keyword evidence="3" id="KW-0472">Membrane</keyword>
<dbReference type="KEGG" id="gcr:GcLGCM259_0917"/>
<keyword evidence="1" id="KW-0175">Coiled coil</keyword>
<dbReference type="Proteomes" id="UP000307000">
    <property type="component" value="Chromosome"/>
</dbReference>
<feature type="region of interest" description="Disordered" evidence="2">
    <location>
        <begin position="414"/>
        <end position="446"/>
    </location>
</feature>
<dbReference type="EMBL" id="CP034412">
    <property type="protein sequence ID" value="QCY46673.1"/>
    <property type="molecule type" value="Genomic_DNA"/>
</dbReference>
<evidence type="ECO:0000313" key="7">
    <source>
        <dbReference type="Proteomes" id="UP000307000"/>
    </source>
</evidence>
<protein>
    <recommendedName>
        <fullName evidence="5">DUF5129 domain-containing protein</fullName>
    </recommendedName>
</protein>
<feature type="compositionally biased region" description="Low complexity" evidence="2">
    <location>
        <begin position="469"/>
        <end position="489"/>
    </location>
</feature>
<reference evidence="6 7" key="1">
    <citation type="submission" date="2018-12" db="EMBL/GenBank/DDBJ databases">
        <title>Complete Genome Sequence of Glutamicibacter creatinolyticus strain LGCM259,isolated from an abscess of a 12-year-old mare in Italy.</title>
        <authorList>
            <person name="Santos R.G."/>
            <person name="Silva A.L."/>
            <person name="Seyffert N."/>
            <person name="Castro T.L.P."/>
            <person name="Attili A.R."/>
            <person name="Rifici C."/>
            <person name="Mazzullo G."/>
            <person name="Brenig B."/>
            <person name="Venanzi F."/>
            <person name="Azevedo V."/>
        </authorList>
    </citation>
    <scope>NUCLEOTIDE SEQUENCE [LARGE SCALE GENOMIC DNA]</scope>
    <source>
        <strain evidence="6 7">LGCM 259</strain>
    </source>
</reference>
<evidence type="ECO:0000256" key="1">
    <source>
        <dbReference type="SAM" id="Coils"/>
    </source>
</evidence>
<keyword evidence="3" id="KW-1133">Transmembrane helix</keyword>
<evidence type="ECO:0000256" key="3">
    <source>
        <dbReference type="SAM" id="Phobius"/>
    </source>
</evidence>
<feature type="compositionally biased region" description="Gly residues" evidence="2">
    <location>
        <begin position="490"/>
        <end position="506"/>
    </location>
</feature>
<feature type="region of interest" description="Disordered" evidence="2">
    <location>
        <begin position="469"/>
        <end position="506"/>
    </location>
</feature>
<evidence type="ECO:0000256" key="2">
    <source>
        <dbReference type="SAM" id="MobiDB-lite"/>
    </source>
</evidence>
<feature type="transmembrane region" description="Helical" evidence="3">
    <location>
        <begin position="188"/>
        <end position="207"/>
    </location>
</feature>
<accession>A0A5B7WUE7</accession>
<dbReference type="InterPro" id="IPR033435">
    <property type="entry name" value="DUF5129"/>
</dbReference>
<sequence>MSQVSLPIRTAAASAVAALGLLGILPAAHAAPAVTVPAGQNLESVTVNDTAGVINEDRVREALEEVDFYEPTKVVVYTREGNYADNINTKTLLYARTAHPEWISQKPEDHGDYWADGYFIITLSLEGPDSGQVGTYFGEDRKVSDELMEKIHEAGYEDFKQARWSDGIIAVATEGAAFMNRPWYKNPVVWVVTAAGGGVGGIVWGSVAKVRSNRRKKFADQLKTGTTHLTNVTMDLDTTELAARTLPTGSHHAADLERRFADFVASYRSSFTEQQELEAATKKERSSAQGVVRTENFLSAAQELDSTDDAIIAASALYTRSATWETAWRAQTAPLLEDLEQIPQLVKDAEAGTEAAGAALESFRHTAVDEAQFIGTELKAEVIDADTALDRLAQLREQLTEKLEDFATAQIDAYAQNDDEKEDMRRKMRESRSSYSQQRRGGGSILDVTSPAGMFWRVQAYNTGYSSGVSSVTSSREAASSPSSGISHGYSGGGGSFSGAGGSSRF</sequence>
<dbReference type="AlphaFoldDB" id="A0A5B7WUE7"/>
<feature type="chain" id="PRO_5022989745" description="DUF5129 domain-containing protein" evidence="4">
    <location>
        <begin position="31"/>
        <end position="506"/>
    </location>
</feature>
<organism evidence="6 7">
    <name type="scientific">Glutamicibacter creatinolyticus</name>
    <dbReference type="NCBI Taxonomy" id="162496"/>
    <lineage>
        <taxon>Bacteria</taxon>
        <taxon>Bacillati</taxon>
        <taxon>Actinomycetota</taxon>
        <taxon>Actinomycetes</taxon>
        <taxon>Micrococcales</taxon>
        <taxon>Micrococcaceae</taxon>
        <taxon>Glutamicibacter</taxon>
    </lineage>
</organism>
<evidence type="ECO:0000259" key="5">
    <source>
        <dbReference type="Pfam" id="PF17173"/>
    </source>
</evidence>
<feature type="signal peptide" evidence="4">
    <location>
        <begin position="1"/>
        <end position="30"/>
    </location>
</feature>
<keyword evidence="4" id="KW-0732">Signal</keyword>
<evidence type="ECO:0000313" key="6">
    <source>
        <dbReference type="EMBL" id="QCY46673.1"/>
    </source>
</evidence>
<name>A0A5B7WUE7_9MICC</name>
<keyword evidence="3" id="KW-0812">Transmembrane</keyword>
<gene>
    <name evidence="6" type="ORF">GcLGCM259_0917</name>
</gene>
<evidence type="ECO:0000256" key="4">
    <source>
        <dbReference type="SAM" id="SignalP"/>
    </source>
</evidence>
<dbReference type="Pfam" id="PF17173">
    <property type="entry name" value="DUF5129"/>
    <property type="match status" value="1"/>
</dbReference>
<feature type="coiled-coil region" evidence="1">
    <location>
        <begin position="385"/>
        <end position="412"/>
    </location>
</feature>
<dbReference type="RefSeq" id="WP_138174349.1">
    <property type="nucleotide sequence ID" value="NZ_CP034412.1"/>
</dbReference>
<proteinExistence type="predicted"/>
<feature type="domain" description="DUF5129" evidence="5">
    <location>
        <begin position="47"/>
        <end position="392"/>
    </location>
</feature>